<keyword evidence="4 12" id="KW-0255">Endonuclease</keyword>
<evidence type="ECO:0000256" key="10">
    <source>
        <dbReference type="ARBA" id="ARBA00023204"/>
    </source>
</evidence>
<keyword evidence="10" id="KW-0234">DNA repair</keyword>
<dbReference type="OrthoDB" id="34330at2157"/>
<dbReference type="PANTHER" id="PTHR39651:SF1">
    <property type="entry name" value="HOLLIDAY JUNCTION RESOLVASE HJC"/>
    <property type="match status" value="1"/>
</dbReference>
<dbReference type="Proteomes" id="UP000060043">
    <property type="component" value="Chromosome"/>
</dbReference>
<reference evidence="14 15" key="1">
    <citation type="submission" date="2015-12" db="EMBL/GenBank/DDBJ databases">
        <title>A stable core within a dynamic pangenome in Sulfolobus acidocaldarius.</title>
        <authorList>
            <person name="Anderson R."/>
            <person name="Kouris A."/>
            <person name="Seward C."/>
            <person name="Campbell K."/>
            <person name="Whitaker R."/>
        </authorList>
    </citation>
    <scope>NUCLEOTIDE SEQUENCE [LARGE SCALE GENOMIC DNA]</scope>
    <source>
        <strain evidence="12 15">GG12-C01-09</strain>
        <strain evidence="13 14">NG05B_CO5_07</strain>
    </source>
</reference>
<dbReference type="GO" id="GO:0046872">
    <property type="term" value="F:metal ion binding"/>
    <property type="evidence" value="ECO:0007669"/>
    <property type="project" value="UniProtKB-KW"/>
</dbReference>
<evidence type="ECO:0000256" key="11">
    <source>
        <dbReference type="ARBA" id="ARBA00029354"/>
    </source>
</evidence>
<dbReference type="GO" id="GO:0008821">
    <property type="term" value="F:crossover junction DNA endonuclease activity"/>
    <property type="evidence" value="ECO:0007669"/>
    <property type="project" value="UniProtKB-EC"/>
</dbReference>
<keyword evidence="2" id="KW-0540">Nuclease</keyword>
<dbReference type="SMR" id="A0A0U2VYX1"/>
<dbReference type="GO" id="GO:0003677">
    <property type="term" value="F:DNA binding"/>
    <property type="evidence" value="ECO:0007669"/>
    <property type="project" value="UniProtKB-KW"/>
</dbReference>
<dbReference type="InterPro" id="IPR002732">
    <property type="entry name" value="Hjc"/>
</dbReference>
<evidence type="ECO:0000313" key="15">
    <source>
        <dbReference type="Proteomes" id="UP000065473"/>
    </source>
</evidence>
<evidence type="ECO:0000313" key="14">
    <source>
        <dbReference type="Proteomes" id="UP000060043"/>
    </source>
</evidence>
<evidence type="ECO:0000256" key="1">
    <source>
        <dbReference type="ARBA" id="ARBA00001946"/>
    </source>
</evidence>
<dbReference type="AlphaFoldDB" id="A0A0U2VYX1"/>
<evidence type="ECO:0000256" key="6">
    <source>
        <dbReference type="ARBA" id="ARBA00022801"/>
    </source>
</evidence>
<evidence type="ECO:0000256" key="9">
    <source>
        <dbReference type="ARBA" id="ARBA00023172"/>
    </source>
</evidence>
<dbReference type="InterPro" id="IPR014428">
    <property type="entry name" value="Hjc_arc"/>
</dbReference>
<dbReference type="EMBL" id="CP013695">
    <property type="protein sequence ID" value="ALU30826.1"/>
    <property type="molecule type" value="Genomic_DNA"/>
</dbReference>
<dbReference type="PANTHER" id="PTHR39651">
    <property type="entry name" value="HOLLIDAY JUNCTION RESOLVASE HJC"/>
    <property type="match status" value="1"/>
</dbReference>
<organism evidence="12 15">
    <name type="scientific">Sulfolobus acidocaldarius</name>
    <dbReference type="NCBI Taxonomy" id="2285"/>
    <lineage>
        <taxon>Archaea</taxon>
        <taxon>Thermoproteota</taxon>
        <taxon>Thermoprotei</taxon>
        <taxon>Sulfolobales</taxon>
        <taxon>Sulfolobaceae</taxon>
        <taxon>Sulfolobus</taxon>
    </lineage>
</organism>
<keyword evidence="7" id="KW-0460">Magnesium</keyword>
<proteinExistence type="predicted"/>
<keyword evidence="5" id="KW-0227">DNA damage</keyword>
<dbReference type="GO" id="GO:0006281">
    <property type="term" value="P:DNA repair"/>
    <property type="evidence" value="ECO:0007669"/>
    <property type="project" value="UniProtKB-KW"/>
</dbReference>
<comment type="catalytic activity">
    <reaction evidence="11">
        <text>Endonucleolytic cleavage at a junction such as a reciprocal single-stranded crossover between two homologous DNA duplexes (Holliday junction).</text>
        <dbReference type="EC" id="3.1.21.10"/>
    </reaction>
</comment>
<dbReference type="Pfam" id="PF01870">
    <property type="entry name" value="Hjc"/>
    <property type="match status" value="1"/>
</dbReference>
<dbReference type="SUPFAM" id="SSF52980">
    <property type="entry name" value="Restriction endonuclease-like"/>
    <property type="match status" value="1"/>
</dbReference>
<comment type="cofactor">
    <cofactor evidence="1">
        <name>Mg(2+)</name>
        <dbReference type="ChEBI" id="CHEBI:18420"/>
    </cofactor>
</comment>
<evidence type="ECO:0000256" key="5">
    <source>
        <dbReference type="ARBA" id="ARBA00022763"/>
    </source>
</evidence>
<evidence type="ECO:0000256" key="4">
    <source>
        <dbReference type="ARBA" id="ARBA00022759"/>
    </source>
</evidence>
<dbReference type="OMA" id="FKGEREW"/>
<keyword evidence="3" id="KW-0479">Metal-binding</keyword>
<evidence type="ECO:0000256" key="2">
    <source>
        <dbReference type="ARBA" id="ARBA00022722"/>
    </source>
</evidence>
<dbReference type="InterPro" id="IPR011335">
    <property type="entry name" value="Restrct_endonuc-II-like"/>
</dbReference>
<dbReference type="RefSeq" id="WP_011278549.1">
    <property type="nucleotide sequence ID" value="NZ_BHWZ01000004.1"/>
</dbReference>
<dbReference type="GO" id="GO:0006310">
    <property type="term" value="P:DNA recombination"/>
    <property type="evidence" value="ECO:0007669"/>
    <property type="project" value="UniProtKB-KW"/>
</dbReference>
<evidence type="ECO:0000313" key="12">
    <source>
        <dbReference type="EMBL" id="ALU30132.1"/>
    </source>
</evidence>
<sequence length="139" mass="16072">MNRDIGKSAERELVSILRSEGFNAVRIPTSNSSPNPLPDIFATKGNILLAIECKSTWEHKVKVKDRQVIKLFEFLSMFTMEGRALIAVKFKEIHKWKVMEIREIKEVEVTVDNSIFLENYISQFLENYIPQAGRELSKL</sequence>
<dbReference type="GeneID" id="14552234"/>
<evidence type="ECO:0000256" key="8">
    <source>
        <dbReference type="ARBA" id="ARBA00023125"/>
    </source>
</evidence>
<evidence type="ECO:0000313" key="13">
    <source>
        <dbReference type="EMBL" id="ALU30826.1"/>
    </source>
</evidence>
<keyword evidence="8" id="KW-0238">DNA-binding</keyword>
<protein>
    <submittedName>
        <fullName evidence="12">Endonuclease</fullName>
    </submittedName>
</protein>
<accession>A0A0U2VYX1</accession>
<evidence type="ECO:0000256" key="3">
    <source>
        <dbReference type="ARBA" id="ARBA00022723"/>
    </source>
</evidence>
<dbReference type="STRING" id="1435377.SUSAZ_08280"/>
<dbReference type="EMBL" id="CP013694">
    <property type="protein sequence ID" value="ALU30132.1"/>
    <property type="molecule type" value="Genomic_DNA"/>
</dbReference>
<gene>
    <name evidence="12" type="ORF">ATY89_09425</name>
    <name evidence="13" type="ORF">ATZ20_00835</name>
</gene>
<dbReference type="InterPro" id="IPR011856">
    <property type="entry name" value="tRNA_endonuc-like_dom_sf"/>
</dbReference>
<dbReference type="Proteomes" id="UP000065473">
    <property type="component" value="Chromosome"/>
</dbReference>
<name>A0A0U2VYX1_9CREN</name>
<evidence type="ECO:0000256" key="7">
    <source>
        <dbReference type="ARBA" id="ARBA00022842"/>
    </source>
</evidence>
<dbReference type="PaxDb" id="1435377-SUSAZ_08280"/>
<keyword evidence="9" id="KW-0233">DNA recombination</keyword>
<keyword evidence="6" id="KW-0378">Hydrolase</keyword>
<dbReference type="Gene3D" id="3.40.1350.10">
    <property type="match status" value="1"/>
</dbReference>
<dbReference type="NCBIfam" id="NF040854">
    <property type="entry name" value="Hol_resolv_Hjc"/>
    <property type="match status" value="1"/>
</dbReference>